<dbReference type="Proteomes" id="UP000035350">
    <property type="component" value="Unassembled WGS sequence"/>
</dbReference>
<comment type="caution">
    <text evidence="1">The sequence shown here is derived from an EMBL/GenBank/DDBJ whole genome shotgun (WGS) entry which is preliminary data.</text>
</comment>
<evidence type="ECO:0000313" key="2">
    <source>
        <dbReference type="Proteomes" id="UP000035350"/>
    </source>
</evidence>
<reference evidence="1 2" key="1">
    <citation type="journal article" date="2015" name="Genome Announc.">
        <title>Next-Generation Whole-Genome Sequencing of Eight Strains of Bacillus cereus, Isolated from Food.</title>
        <authorList>
            <person name="Krawczyk A.O."/>
            <person name="de Jong A."/>
            <person name="Eijlander R.T."/>
            <person name="Berendsen E.M."/>
            <person name="Holsappel S."/>
            <person name="Wells-Bennik M.H."/>
            <person name="Kuipers O.P."/>
        </authorList>
    </citation>
    <scope>NUCLEOTIDE SEQUENCE [LARGE SCALE GENOMIC DNA]</scope>
    <source>
        <strain evidence="1 2">B4147</strain>
    </source>
</reference>
<dbReference type="PATRIC" id="fig|1396.433.peg.5282"/>
<evidence type="ECO:0000313" key="1">
    <source>
        <dbReference type="EMBL" id="KKZ93316.1"/>
    </source>
</evidence>
<dbReference type="AlphaFoldDB" id="C2PGB3"/>
<accession>C2PGB3</accession>
<organism evidence="1 2">
    <name type="scientific">Bacillus wiedmannii</name>
    <dbReference type="NCBI Taxonomy" id="1890302"/>
    <lineage>
        <taxon>Bacteria</taxon>
        <taxon>Bacillati</taxon>
        <taxon>Bacillota</taxon>
        <taxon>Bacilli</taxon>
        <taxon>Bacillales</taxon>
        <taxon>Bacillaceae</taxon>
        <taxon>Bacillus</taxon>
        <taxon>Bacillus cereus group</taxon>
    </lineage>
</organism>
<dbReference type="EMBL" id="LCYN01000031">
    <property type="protein sequence ID" value="KKZ93316.1"/>
    <property type="molecule type" value="Genomic_DNA"/>
</dbReference>
<protein>
    <submittedName>
        <fullName evidence="1">Uncharacterized protein</fullName>
    </submittedName>
</protein>
<gene>
    <name evidence="1" type="ORF">B4147_2552</name>
</gene>
<reference evidence="2" key="2">
    <citation type="submission" date="2015-04" db="EMBL/GenBank/DDBJ databases">
        <title>Draft Genome Sequences of Eight Spore-Forming Food Isolates of Bacillus cereus Genome sequencing.</title>
        <authorList>
            <person name="Krawcyk A.O."/>
            <person name="de Jong A."/>
            <person name="Eijlander R.T."/>
            <person name="Berendsen E.M."/>
            <person name="Holsappel S."/>
            <person name="Wells-Bennik M."/>
            <person name="Kuipers O.P."/>
        </authorList>
    </citation>
    <scope>NUCLEOTIDE SEQUENCE [LARGE SCALE GENOMIC DNA]</scope>
    <source>
        <strain evidence="2">B4147</strain>
    </source>
</reference>
<name>C2PGB3_9BACI</name>
<dbReference type="HOGENOM" id="CLU_3339658_0_0_9"/>
<accession>A0A0G8C2G0</accession>
<proteinExistence type="predicted"/>
<sequence>MNLNFSKKAPRIKIFLLYNTTFKFKDLKEENVFGEVL</sequence>